<feature type="transmembrane region" description="Helical" evidence="1">
    <location>
        <begin position="241"/>
        <end position="270"/>
    </location>
</feature>
<keyword evidence="1" id="KW-1133">Transmembrane helix</keyword>
<dbReference type="RefSeq" id="WP_142535076.1">
    <property type="nucleotide sequence ID" value="NZ_SGJB01000001.1"/>
</dbReference>
<reference evidence="3 4" key="1">
    <citation type="submission" date="2019-02" db="EMBL/GenBank/DDBJ databases">
        <title>Peptostreptococcaceae bacterium ZHW00191 nov., a new bacterium isolated from the human gut.</title>
        <authorList>
            <person name="Zhou H.-W."/>
            <person name="Chen X.-J."/>
        </authorList>
    </citation>
    <scope>NUCLEOTIDE SEQUENCE [LARGE SCALE GENOMIC DNA]</scope>
    <source>
        <strain evidence="3 4">ZHW00191</strain>
    </source>
</reference>
<evidence type="ECO:0000256" key="1">
    <source>
        <dbReference type="SAM" id="Phobius"/>
    </source>
</evidence>
<proteinExistence type="predicted"/>
<keyword evidence="4" id="KW-1185">Reference proteome</keyword>
<feature type="domain" description="DUF5808" evidence="2">
    <location>
        <begin position="326"/>
        <end position="351"/>
    </location>
</feature>
<dbReference type="OrthoDB" id="9808690at2"/>
<name>A0A544QYP3_9FIRM</name>
<keyword evidence="1" id="KW-0812">Transmembrane</keyword>
<dbReference type="Pfam" id="PF19124">
    <property type="entry name" value="DUF5808"/>
    <property type="match status" value="1"/>
</dbReference>
<dbReference type="EMBL" id="SGJB01000001">
    <property type="protein sequence ID" value="TQQ85849.1"/>
    <property type="molecule type" value="Genomic_DNA"/>
</dbReference>
<dbReference type="Proteomes" id="UP000317863">
    <property type="component" value="Unassembled WGS sequence"/>
</dbReference>
<feature type="transmembrane region" description="Helical" evidence="1">
    <location>
        <begin position="6"/>
        <end position="24"/>
    </location>
</feature>
<feature type="transmembrane region" description="Helical" evidence="1">
    <location>
        <begin position="59"/>
        <end position="81"/>
    </location>
</feature>
<sequence>MTNLISVLVYLPTIIFITILYLNMQRLSGKRIFYGVYIPFEFRKTDELINCERSYKKSIIISGILFSVMQIIFSILCGNSYDGLSVFFITLPLLASVLVDFIVYYRTYKRILEFKNSHITEIKSLLDKSKIQTQDIEFLSEKNRIIKKYTYIYMIPLCISIIIAIYAAFNYRLVDGPIPVHYGFSGEADRFVENTPFNYYSNIALISLVNIIIPASTLFSLRARIKINHNDTVESIKKCLFYFEGLAASMLILEISIAVMLSAIVLAPIWGSIPPGIMIACVVFLFVSMFPMLYFSTKLKRGSISSSYTPDDEEKYWIIGSIYNNPDDPSVFVQKRFGIGWTVNIGNIYGKLSVAAVIILIVVSIIFSIAVS</sequence>
<dbReference type="PANTHER" id="PTHR37810">
    <property type="entry name" value="IMMUNITY PROTEIN SDPI"/>
    <property type="match status" value="1"/>
</dbReference>
<keyword evidence="1" id="KW-0472">Membrane</keyword>
<feature type="transmembrane region" description="Helical" evidence="1">
    <location>
        <begin position="87"/>
        <end position="105"/>
    </location>
</feature>
<organism evidence="3 4">
    <name type="scientific">Peptacetobacter hominis</name>
    <dbReference type="NCBI Taxonomy" id="2743610"/>
    <lineage>
        <taxon>Bacteria</taxon>
        <taxon>Bacillati</taxon>
        <taxon>Bacillota</taxon>
        <taxon>Clostridia</taxon>
        <taxon>Peptostreptococcales</taxon>
        <taxon>Peptostreptococcaceae</taxon>
        <taxon>Peptacetobacter</taxon>
    </lineage>
</organism>
<accession>A0A544QYP3</accession>
<feature type="transmembrane region" description="Helical" evidence="1">
    <location>
        <begin position="276"/>
        <end position="295"/>
    </location>
</feature>
<protein>
    <recommendedName>
        <fullName evidence="2">DUF5808 domain-containing protein</fullName>
    </recommendedName>
</protein>
<feature type="transmembrane region" description="Helical" evidence="1">
    <location>
        <begin position="352"/>
        <end position="371"/>
    </location>
</feature>
<dbReference type="GO" id="GO:0009636">
    <property type="term" value="P:response to toxic substance"/>
    <property type="evidence" value="ECO:0007669"/>
    <property type="project" value="TreeGrafter"/>
</dbReference>
<feature type="transmembrane region" description="Helical" evidence="1">
    <location>
        <begin position="151"/>
        <end position="169"/>
    </location>
</feature>
<feature type="transmembrane region" description="Helical" evidence="1">
    <location>
        <begin position="199"/>
        <end position="221"/>
    </location>
</feature>
<evidence type="ECO:0000313" key="3">
    <source>
        <dbReference type="EMBL" id="TQQ85849.1"/>
    </source>
</evidence>
<dbReference type="PANTHER" id="PTHR37810:SF9">
    <property type="entry name" value="MEMBRANE PROTEIN"/>
    <property type="match status" value="1"/>
</dbReference>
<evidence type="ECO:0000313" key="4">
    <source>
        <dbReference type="Proteomes" id="UP000317863"/>
    </source>
</evidence>
<evidence type="ECO:0000259" key="2">
    <source>
        <dbReference type="Pfam" id="PF19124"/>
    </source>
</evidence>
<dbReference type="AlphaFoldDB" id="A0A544QYP3"/>
<dbReference type="InterPro" id="IPR043831">
    <property type="entry name" value="DUF5808"/>
</dbReference>
<gene>
    <name evidence="3" type="ORF">EXD82_01150</name>
</gene>
<comment type="caution">
    <text evidence="3">The sequence shown here is derived from an EMBL/GenBank/DDBJ whole genome shotgun (WGS) entry which is preliminary data.</text>
</comment>